<evidence type="ECO:0000256" key="2">
    <source>
        <dbReference type="ARBA" id="ARBA00023295"/>
    </source>
</evidence>
<dbReference type="SUPFAM" id="SSF53590">
    <property type="entry name" value="Nucleoside hydrolase"/>
    <property type="match status" value="1"/>
</dbReference>
<feature type="compositionally biased region" description="Basic and acidic residues" evidence="3">
    <location>
        <begin position="69"/>
        <end position="82"/>
    </location>
</feature>
<dbReference type="GO" id="GO:0006152">
    <property type="term" value="P:purine nucleoside catabolic process"/>
    <property type="evidence" value="ECO:0007669"/>
    <property type="project" value="TreeGrafter"/>
</dbReference>
<dbReference type="Proteomes" id="UP000567246">
    <property type="component" value="Unassembled WGS sequence"/>
</dbReference>
<accession>A0A7W9N1R6</accession>
<dbReference type="PANTHER" id="PTHR12304">
    <property type="entry name" value="INOSINE-URIDINE PREFERRING NUCLEOSIDE HYDROLASE"/>
    <property type="match status" value="1"/>
</dbReference>
<dbReference type="GO" id="GO:0005829">
    <property type="term" value="C:cytosol"/>
    <property type="evidence" value="ECO:0007669"/>
    <property type="project" value="TreeGrafter"/>
</dbReference>
<dbReference type="RefSeq" id="WP_184172883.1">
    <property type="nucleotide sequence ID" value="NZ_BAABAG010000012.1"/>
</dbReference>
<reference evidence="5 6" key="1">
    <citation type="submission" date="2020-08" db="EMBL/GenBank/DDBJ databases">
        <title>Sequencing the genomes of 1000 actinobacteria strains.</title>
        <authorList>
            <person name="Klenk H.-P."/>
        </authorList>
    </citation>
    <scope>NUCLEOTIDE SEQUENCE [LARGE SCALE GENOMIC DNA]</scope>
    <source>
        <strain evidence="5 6">DSM 17945</strain>
    </source>
</reference>
<dbReference type="AlphaFoldDB" id="A0A7W9N1R6"/>
<gene>
    <name evidence="5" type="ORF">HDA33_001926</name>
</gene>
<dbReference type="Pfam" id="PF01156">
    <property type="entry name" value="IU_nuc_hydro"/>
    <property type="match status" value="1"/>
</dbReference>
<organism evidence="5 6">
    <name type="scientific">Micrococcus endophyticus</name>
    <dbReference type="NCBI Taxonomy" id="455343"/>
    <lineage>
        <taxon>Bacteria</taxon>
        <taxon>Bacillati</taxon>
        <taxon>Actinomycetota</taxon>
        <taxon>Actinomycetes</taxon>
        <taxon>Micrococcales</taxon>
        <taxon>Micrococcaceae</taxon>
        <taxon>Micrococcus</taxon>
    </lineage>
</organism>
<dbReference type="InterPro" id="IPR001910">
    <property type="entry name" value="Inosine/uridine_hydrolase_dom"/>
</dbReference>
<evidence type="ECO:0000256" key="3">
    <source>
        <dbReference type="SAM" id="MobiDB-lite"/>
    </source>
</evidence>
<comment type="caution">
    <text evidence="5">The sequence shown here is derived from an EMBL/GenBank/DDBJ whole genome shotgun (WGS) entry which is preliminary data.</text>
</comment>
<evidence type="ECO:0000313" key="6">
    <source>
        <dbReference type="Proteomes" id="UP000567246"/>
    </source>
</evidence>
<evidence type="ECO:0000259" key="4">
    <source>
        <dbReference type="Pfam" id="PF01156"/>
    </source>
</evidence>
<keyword evidence="1 5" id="KW-0378">Hydrolase</keyword>
<dbReference type="InterPro" id="IPR036452">
    <property type="entry name" value="Ribo_hydro-like"/>
</dbReference>
<name>A0A7W9N1R6_9MICC</name>
<dbReference type="GO" id="GO:0008477">
    <property type="term" value="F:purine nucleosidase activity"/>
    <property type="evidence" value="ECO:0007669"/>
    <property type="project" value="TreeGrafter"/>
</dbReference>
<feature type="region of interest" description="Disordered" evidence="3">
    <location>
        <begin position="67"/>
        <end position="87"/>
    </location>
</feature>
<dbReference type="InterPro" id="IPR023186">
    <property type="entry name" value="IUNH"/>
</dbReference>
<protein>
    <submittedName>
        <fullName evidence="5">Inosine-uridine nucleoside N-ribohydrolase</fullName>
    </submittedName>
</protein>
<dbReference type="Gene3D" id="3.90.245.10">
    <property type="entry name" value="Ribonucleoside hydrolase-like"/>
    <property type="match status" value="1"/>
</dbReference>
<evidence type="ECO:0000313" key="5">
    <source>
        <dbReference type="EMBL" id="MBB5849362.1"/>
    </source>
</evidence>
<feature type="domain" description="Inosine/uridine-preferring nucleoside hydrolase" evidence="4">
    <location>
        <begin position="5"/>
        <end position="327"/>
    </location>
</feature>
<proteinExistence type="predicted"/>
<dbReference type="EMBL" id="JACHMW010000001">
    <property type="protein sequence ID" value="MBB5849362.1"/>
    <property type="molecule type" value="Genomic_DNA"/>
</dbReference>
<dbReference type="PANTHER" id="PTHR12304:SF4">
    <property type="entry name" value="URIDINE NUCLEOSIDASE"/>
    <property type="match status" value="1"/>
</dbReference>
<evidence type="ECO:0000256" key="1">
    <source>
        <dbReference type="ARBA" id="ARBA00022801"/>
    </source>
</evidence>
<keyword evidence="2" id="KW-0326">Glycosidase</keyword>
<sequence length="346" mass="36590">MGARILADMDTGIDDACALLQLVGAGAELAAVTTTGGNATARECALNTAALLDLMGRTDVEVAVGAEAPLRRPPESTPETHGDGGLGYARLAHRPERLSARSAVDVWVEELRARPGRTTILCTAPLTNLALALRAEPALPELAAGVVIMGGAFYYPGNTTPTAEWNTWCDPDAAKEVFAAFEGLPEDRLPLLCPLETTERIEYTPALLDALLTGAGHAPAGWAVDRARRSGPQADTGSPVLDVLTDALRFYFEFHHDYDQGYVAHLHDLFAAQVALGTAQIRTQAAVVDVEADSDLLRGTTVHDDRHIWGRRPNARRVVDADPAGVFAAFAQAASAAARAGDDAGR</sequence>
<keyword evidence="6" id="KW-1185">Reference proteome</keyword>